<reference evidence="3" key="1">
    <citation type="journal article" date="2019" name="Int. J. Syst. Evol. Microbiol.">
        <title>The Global Catalogue of Microorganisms (GCM) 10K type strain sequencing project: providing services to taxonomists for standard genome sequencing and annotation.</title>
        <authorList>
            <consortium name="The Broad Institute Genomics Platform"/>
            <consortium name="The Broad Institute Genome Sequencing Center for Infectious Disease"/>
            <person name="Wu L."/>
            <person name="Ma J."/>
        </authorList>
    </citation>
    <scope>NUCLEOTIDE SEQUENCE [LARGE SCALE GENOMIC DNA]</scope>
    <source>
        <strain evidence="3">NBRC 101365</strain>
    </source>
</reference>
<dbReference type="Proteomes" id="UP001156882">
    <property type="component" value="Unassembled WGS sequence"/>
</dbReference>
<protein>
    <submittedName>
        <fullName evidence="2">Uncharacterized protein</fullName>
    </submittedName>
</protein>
<feature type="region of interest" description="Disordered" evidence="1">
    <location>
        <begin position="42"/>
        <end position="61"/>
    </location>
</feature>
<dbReference type="EMBL" id="BSPC01000027">
    <property type="protein sequence ID" value="GLS20139.1"/>
    <property type="molecule type" value="Genomic_DNA"/>
</dbReference>
<evidence type="ECO:0000313" key="3">
    <source>
        <dbReference type="Proteomes" id="UP001156882"/>
    </source>
</evidence>
<dbReference type="RefSeq" id="WP_284313233.1">
    <property type="nucleotide sequence ID" value="NZ_BSPC01000027.1"/>
</dbReference>
<evidence type="ECO:0000256" key="1">
    <source>
        <dbReference type="SAM" id="MobiDB-lite"/>
    </source>
</evidence>
<sequence>MDGRTLLILGLGIVALPICNAIVMFEPILVCIVFNAAITDRPSRPGEYSDNSGHAVTLRLT</sequence>
<proteinExistence type="predicted"/>
<gene>
    <name evidence="2" type="ORF">GCM10007874_31560</name>
</gene>
<evidence type="ECO:0000313" key="2">
    <source>
        <dbReference type="EMBL" id="GLS20139.1"/>
    </source>
</evidence>
<name>A0ABQ6CIV0_9HYPH</name>
<accession>A0ABQ6CIV0</accession>
<organism evidence="2 3">
    <name type="scientific">Labrys miyagiensis</name>
    <dbReference type="NCBI Taxonomy" id="346912"/>
    <lineage>
        <taxon>Bacteria</taxon>
        <taxon>Pseudomonadati</taxon>
        <taxon>Pseudomonadota</taxon>
        <taxon>Alphaproteobacteria</taxon>
        <taxon>Hyphomicrobiales</taxon>
        <taxon>Xanthobacteraceae</taxon>
        <taxon>Labrys</taxon>
    </lineage>
</organism>
<feature type="compositionally biased region" description="Polar residues" evidence="1">
    <location>
        <begin position="49"/>
        <end position="61"/>
    </location>
</feature>
<comment type="caution">
    <text evidence="2">The sequence shown here is derived from an EMBL/GenBank/DDBJ whole genome shotgun (WGS) entry which is preliminary data.</text>
</comment>
<keyword evidence="3" id="KW-1185">Reference proteome</keyword>